<evidence type="ECO:0000313" key="2">
    <source>
        <dbReference type="EMBL" id="TRY12546.1"/>
    </source>
</evidence>
<gene>
    <name evidence="2" type="ORF">FN961_20075</name>
</gene>
<accession>A0A553JJC1</accession>
<keyword evidence="1" id="KW-0812">Transmembrane</keyword>
<comment type="caution">
    <text evidence="2">The sequence shown here is derived from an EMBL/GenBank/DDBJ whole genome shotgun (WGS) entry which is preliminary data.</text>
</comment>
<evidence type="ECO:0000313" key="3">
    <source>
        <dbReference type="Proteomes" id="UP000318126"/>
    </source>
</evidence>
<feature type="transmembrane region" description="Helical" evidence="1">
    <location>
        <begin position="153"/>
        <end position="181"/>
    </location>
</feature>
<keyword evidence="3" id="KW-1185">Reference proteome</keyword>
<dbReference type="OrthoDB" id="9793746at2"/>
<dbReference type="Proteomes" id="UP000318126">
    <property type="component" value="Unassembled WGS sequence"/>
</dbReference>
<dbReference type="PANTHER" id="PTHR37308:SF1">
    <property type="entry name" value="POLYPRENYL-PHOSPHATE TRANSPORTER"/>
    <property type="match status" value="1"/>
</dbReference>
<name>A0A553JJC1_SHEHA</name>
<organism evidence="2 3">
    <name type="scientific">Shewanella hanedai</name>
    <name type="common">Alteromonas hanedai</name>
    <dbReference type="NCBI Taxonomy" id="25"/>
    <lineage>
        <taxon>Bacteria</taxon>
        <taxon>Pseudomonadati</taxon>
        <taxon>Pseudomonadota</taxon>
        <taxon>Gammaproteobacteria</taxon>
        <taxon>Alteromonadales</taxon>
        <taxon>Shewanellaceae</taxon>
        <taxon>Shewanella</taxon>
    </lineage>
</organism>
<protein>
    <submittedName>
        <fullName evidence="2">DUF368 domain-containing protein</fullName>
    </submittedName>
</protein>
<keyword evidence="1" id="KW-0472">Membrane</keyword>
<reference evidence="3" key="1">
    <citation type="submission" date="2019-07" db="EMBL/GenBank/DDBJ databases">
        <title>Shewanella sp. YLB-08 draft genomic sequence.</title>
        <authorList>
            <person name="Yu L."/>
        </authorList>
    </citation>
    <scope>NUCLEOTIDE SEQUENCE [LARGE SCALE GENOMIC DNA]</scope>
    <source>
        <strain evidence="3">JCM 20706</strain>
    </source>
</reference>
<sequence length="319" mass="34849">MNYLFTYLKGMAMGAADVVPGVSGGTIAFITGILDTLLESIRRINPKLISVVREQGIKKAFEYINGPFLVCVFGGILTSIFSFSKLITYLLATHPIPVWSFFFGLILISVIHMLKQVKGFSFVRLVLFAVGAAFAWGITMLSPISLEMTYLNIFLGGSIAICAMLLPGISGSFILLLLGLYPPVLAAAKNFDITILAIFASGCVFGLLTFSHLLSALLRKFHDATLIFLTGLMLGTLGKIWPWKEVVSWRVNSSGEQVPHLEQNLSPMQFEHITSQPAHIAWAVTALICGILLVWGLEKFAARSGMETDKPLEDEKSKG</sequence>
<feature type="transmembrane region" description="Helical" evidence="1">
    <location>
        <begin position="278"/>
        <end position="297"/>
    </location>
</feature>
<keyword evidence="1" id="KW-1133">Transmembrane helix</keyword>
<feature type="transmembrane region" description="Helical" evidence="1">
    <location>
        <begin position="193"/>
        <end position="218"/>
    </location>
</feature>
<dbReference type="Pfam" id="PF04018">
    <property type="entry name" value="VCA0040-like"/>
    <property type="match status" value="1"/>
</dbReference>
<feature type="transmembrane region" description="Helical" evidence="1">
    <location>
        <begin position="20"/>
        <end position="38"/>
    </location>
</feature>
<evidence type="ECO:0000256" key="1">
    <source>
        <dbReference type="SAM" id="Phobius"/>
    </source>
</evidence>
<dbReference type="EMBL" id="VKGK01000031">
    <property type="protein sequence ID" value="TRY12546.1"/>
    <property type="molecule type" value="Genomic_DNA"/>
</dbReference>
<feature type="transmembrane region" description="Helical" evidence="1">
    <location>
        <begin position="96"/>
        <end position="114"/>
    </location>
</feature>
<dbReference type="InterPro" id="IPR007163">
    <property type="entry name" value="VCA0040-like"/>
</dbReference>
<dbReference type="RefSeq" id="WP_144041955.1">
    <property type="nucleotide sequence ID" value="NZ_BMPL01000030.1"/>
</dbReference>
<feature type="transmembrane region" description="Helical" evidence="1">
    <location>
        <begin position="63"/>
        <end position="84"/>
    </location>
</feature>
<proteinExistence type="predicted"/>
<dbReference type="AlphaFoldDB" id="A0A553JJC1"/>
<dbReference type="PANTHER" id="PTHR37308">
    <property type="entry name" value="INTEGRAL MEMBRANE PROTEIN"/>
    <property type="match status" value="1"/>
</dbReference>
<feature type="transmembrane region" description="Helical" evidence="1">
    <location>
        <begin position="121"/>
        <end position="141"/>
    </location>
</feature>